<proteinExistence type="predicted"/>
<dbReference type="SUPFAM" id="SSF50156">
    <property type="entry name" value="PDZ domain-like"/>
    <property type="match status" value="1"/>
</dbReference>
<evidence type="ECO:0000313" key="4">
    <source>
        <dbReference type="EMBL" id="TBX70036.1"/>
    </source>
</evidence>
<keyword evidence="1" id="KW-0378">Hydrolase</keyword>
<dbReference type="Gene3D" id="2.40.70.10">
    <property type="entry name" value="Acid Proteases"/>
    <property type="match status" value="1"/>
</dbReference>
<dbReference type="Gene3D" id="2.30.42.10">
    <property type="match status" value="1"/>
</dbReference>
<feature type="domain" description="Peptidase A2" evidence="3">
    <location>
        <begin position="54"/>
        <end position="91"/>
    </location>
</feature>
<evidence type="ECO:0000259" key="2">
    <source>
        <dbReference type="PROSITE" id="PS50106"/>
    </source>
</evidence>
<dbReference type="GO" id="GO:0004190">
    <property type="term" value="F:aspartic-type endopeptidase activity"/>
    <property type="evidence" value="ECO:0007669"/>
    <property type="project" value="InterPro"/>
</dbReference>
<comment type="caution">
    <text evidence="4">The sequence shown here is derived from an EMBL/GenBank/DDBJ whole genome shotgun (WGS) entry which is preliminary data.</text>
</comment>
<evidence type="ECO:0000256" key="1">
    <source>
        <dbReference type="ARBA" id="ARBA00022801"/>
    </source>
</evidence>
<dbReference type="EMBL" id="SJPE01000004">
    <property type="protein sequence ID" value="TBX70036.1"/>
    <property type="molecule type" value="Genomic_DNA"/>
</dbReference>
<dbReference type="GO" id="GO:0006508">
    <property type="term" value="P:proteolysis"/>
    <property type="evidence" value="ECO:0007669"/>
    <property type="project" value="InterPro"/>
</dbReference>
<dbReference type="InterPro" id="IPR001478">
    <property type="entry name" value="PDZ"/>
</dbReference>
<accession>A0A4Q9Z145</accession>
<dbReference type="AlphaFoldDB" id="A0A4Q9Z145"/>
<organism evidence="4 5">
    <name type="scientific">Flavobacterium silvisoli</name>
    <dbReference type="NCBI Taxonomy" id="2529433"/>
    <lineage>
        <taxon>Bacteria</taxon>
        <taxon>Pseudomonadati</taxon>
        <taxon>Bacteroidota</taxon>
        <taxon>Flavobacteriia</taxon>
        <taxon>Flavobacteriales</taxon>
        <taxon>Flavobacteriaceae</taxon>
        <taxon>Flavobacterium</taxon>
    </lineage>
</organism>
<keyword evidence="5" id="KW-1185">Reference proteome</keyword>
<dbReference type="OrthoDB" id="3521766at2"/>
<name>A0A4Q9Z145_9FLAO</name>
<sequence>MRRFFIVYFFLFFVTTVFCQSEFKIDSPKKRVVIPFKLINNLIFIPIEVNGEPLTFLLDTGVEETILFSLDDKEQIQFFHIEQLKLKGLGSNEAIDAYKSSKNKLNVNDFVDLEHEIYIVLDQEFNFSSQVGIPVNGIIGYHFFKNHKVAIDYERKKITVYADANQKIIKQLKRNFKKDSISLELNKPYVVSEIQQDEKSIPSKLLLDTGNSDALWIFLNKNGRLKQPEKTIHDFLGRGFSGDIFGLRGRIKAFSFGNTVFKNPIVTFPDSTSVMSVNFVPNRVGSVGGEVLSRFNIVFDYKNKAIYTNPNNKIHDPFNFNMSGIEVAHAGLEWTKHLYENRGGQGIKVYNGSNDERVQDNLQIRFELKPIFKIANVRSNSAAEKAGLKKDDRILRINSHSAQDLTIEKINELLKSEEGKTIKMEIERNNATFTYQFQLKSIL</sequence>
<evidence type="ECO:0000259" key="3">
    <source>
        <dbReference type="PROSITE" id="PS50175"/>
    </source>
</evidence>
<dbReference type="InterPro" id="IPR036034">
    <property type="entry name" value="PDZ_sf"/>
</dbReference>
<feature type="domain" description="PDZ" evidence="2">
    <location>
        <begin position="340"/>
        <end position="416"/>
    </location>
</feature>
<evidence type="ECO:0000313" key="5">
    <source>
        <dbReference type="Proteomes" id="UP000293300"/>
    </source>
</evidence>
<dbReference type="InterPro" id="IPR001995">
    <property type="entry name" value="Peptidase_A2_cat"/>
</dbReference>
<dbReference type="Pfam" id="PF17820">
    <property type="entry name" value="PDZ_6"/>
    <property type="match status" value="1"/>
</dbReference>
<dbReference type="PROSITE" id="PS50175">
    <property type="entry name" value="ASP_PROT_RETROV"/>
    <property type="match status" value="1"/>
</dbReference>
<dbReference type="Proteomes" id="UP000293300">
    <property type="component" value="Unassembled WGS sequence"/>
</dbReference>
<protein>
    <submittedName>
        <fullName evidence="4">PDZ domain-containing protein</fullName>
    </submittedName>
</protein>
<reference evidence="4 5" key="1">
    <citation type="submission" date="2019-02" db="EMBL/GenBank/DDBJ databases">
        <title>Flavobacterium sp. RD-2-33 isolated from forest soil.</title>
        <authorList>
            <person name="Chaudhary D.K."/>
        </authorList>
    </citation>
    <scope>NUCLEOTIDE SEQUENCE [LARGE SCALE GENOMIC DNA]</scope>
    <source>
        <strain evidence="4 5">RD-2-33</strain>
    </source>
</reference>
<dbReference type="InterPro" id="IPR041489">
    <property type="entry name" value="PDZ_6"/>
</dbReference>
<dbReference type="SMART" id="SM00228">
    <property type="entry name" value="PDZ"/>
    <property type="match status" value="1"/>
</dbReference>
<dbReference type="RefSeq" id="WP_131475432.1">
    <property type="nucleotide sequence ID" value="NZ_SJPE01000004.1"/>
</dbReference>
<gene>
    <name evidence="4" type="ORF">EZL74_04625</name>
</gene>
<dbReference type="Pfam" id="PF13650">
    <property type="entry name" value="Asp_protease_2"/>
    <property type="match status" value="1"/>
</dbReference>
<dbReference type="PROSITE" id="PS50106">
    <property type="entry name" value="PDZ"/>
    <property type="match status" value="1"/>
</dbReference>
<dbReference type="SUPFAM" id="SSF50630">
    <property type="entry name" value="Acid proteases"/>
    <property type="match status" value="1"/>
</dbReference>
<dbReference type="InterPro" id="IPR021109">
    <property type="entry name" value="Peptidase_aspartic_dom_sf"/>
</dbReference>